<evidence type="ECO:0000313" key="3">
    <source>
        <dbReference type="Proteomes" id="UP001176940"/>
    </source>
</evidence>
<dbReference type="EMBL" id="CAUEEQ010019825">
    <property type="protein sequence ID" value="CAJ0942194.1"/>
    <property type="molecule type" value="Genomic_DNA"/>
</dbReference>
<sequence length="108" mass="12232">MYIPSMVVVRKSSTTLNLEAVQAMAFDGCYHDSDADLNYSVHSEESASRGRAASVATLDAARVKRKKSIRGNVGRIILENNHAIDTYSRIIFPVVYILFNLFYWGMYY</sequence>
<proteinExistence type="predicted"/>
<keyword evidence="1" id="KW-0812">Transmembrane</keyword>
<dbReference type="Gene3D" id="1.20.58.390">
    <property type="entry name" value="Neurotransmitter-gated ion-channel transmembrane domain"/>
    <property type="match status" value="1"/>
</dbReference>
<dbReference type="InterPro" id="IPR038050">
    <property type="entry name" value="Neuro_actylchol_rec"/>
</dbReference>
<dbReference type="SUPFAM" id="SSF90112">
    <property type="entry name" value="Neurotransmitter-gated ion-channel transmembrane pore"/>
    <property type="match status" value="1"/>
</dbReference>
<gene>
    <name evidence="2" type="ORF">RIMI_LOCUS9514665</name>
</gene>
<protein>
    <submittedName>
        <fullName evidence="2">Uncharacterized protein</fullName>
    </submittedName>
</protein>
<keyword evidence="1" id="KW-1133">Transmembrane helix</keyword>
<dbReference type="Proteomes" id="UP001176940">
    <property type="component" value="Unassembled WGS sequence"/>
</dbReference>
<evidence type="ECO:0000256" key="1">
    <source>
        <dbReference type="SAM" id="Phobius"/>
    </source>
</evidence>
<name>A0ABN9LI43_9NEOB</name>
<reference evidence="2" key="1">
    <citation type="submission" date="2023-07" db="EMBL/GenBank/DDBJ databases">
        <authorList>
            <person name="Stuckert A."/>
        </authorList>
    </citation>
    <scope>NUCLEOTIDE SEQUENCE</scope>
</reference>
<evidence type="ECO:0000313" key="2">
    <source>
        <dbReference type="EMBL" id="CAJ0942194.1"/>
    </source>
</evidence>
<comment type="caution">
    <text evidence="2">The sequence shown here is derived from an EMBL/GenBank/DDBJ whole genome shotgun (WGS) entry which is preliminary data.</text>
</comment>
<organism evidence="2 3">
    <name type="scientific">Ranitomeya imitator</name>
    <name type="common">mimic poison frog</name>
    <dbReference type="NCBI Taxonomy" id="111125"/>
    <lineage>
        <taxon>Eukaryota</taxon>
        <taxon>Metazoa</taxon>
        <taxon>Chordata</taxon>
        <taxon>Craniata</taxon>
        <taxon>Vertebrata</taxon>
        <taxon>Euteleostomi</taxon>
        <taxon>Amphibia</taxon>
        <taxon>Batrachia</taxon>
        <taxon>Anura</taxon>
        <taxon>Neobatrachia</taxon>
        <taxon>Hyloidea</taxon>
        <taxon>Dendrobatidae</taxon>
        <taxon>Dendrobatinae</taxon>
        <taxon>Ranitomeya</taxon>
    </lineage>
</organism>
<keyword evidence="1" id="KW-0472">Membrane</keyword>
<accession>A0ABN9LI43</accession>
<feature type="transmembrane region" description="Helical" evidence="1">
    <location>
        <begin position="90"/>
        <end position="107"/>
    </location>
</feature>
<keyword evidence="3" id="KW-1185">Reference proteome</keyword>
<dbReference type="InterPro" id="IPR036719">
    <property type="entry name" value="Neuro-gated_channel_TM_sf"/>
</dbReference>